<organism evidence="2 3">
    <name type="scientific">Sphaerosporella brunnea</name>
    <dbReference type="NCBI Taxonomy" id="1250544"/>
    <lineage>
        <taxon>Eukaryota</taxon>
        <taxon>Fungi</taxon>
        <taxon>Dikarya</taxon>
        <taxon>Ascomycota</taxon>
        <taxon>Pezizomycotina</taxon>
        <taxon>Pezizomycetes</taxon>
        <taxon>Pezizales</taxon>
        <taxon>Pyronemataceae</taxon>
        <taxon>Sphaerosporella</taxon>
    </lineage>
</organism>
<evidence type="ECO:0000313" key="2">
    <source>
        <dbReference type="EMBL" id="KAA8911861.1"/>
    </source>
</evidence>
<accession>A0A5J5F5X8</accession>
<dbReference type="AlphaFoldDB" id="A0A5J5F5X8"/>
<dbReference type="EMBL" id="VXIS01000031">
    <property type="protein sequence ID" value="KAA8911861.1"/>
    <property type="molecule type" value="Genomic_DNA"/>
</dbReference>
<keyword evidence="3" id="KW-1185">Reference proteome</keyword>
<gene>
    <name evidence="2" type="ORF">FN846DRAFT_934393</name>
</gene>
<evidence type="ECO:0000256" key="1">
    <source>
        <dbReference type="SAM" id="MobiDB-lite"/>
    </source>
</evidence>
<name>A0A5J5F5X8_9PEZI</name>
<feature type="region of interest" description="Disordered" evidence="1">
    <location>
        <begin position="42"/>
        <end position="67"/>
    </location>
</feature>
<dbReference type="Proteomes" id="UP000326924">
    <property type="component" value="Unassembled WGS sequence"/>
</dbReference>
<feature type="compositionally biased region" description="Basic and acidic residues" evidence="1">
    <location>
        <begin position="49"/>
        <end position="67"/>
    </location>
</feature>
<reference evidence="2 3" key="1">
    <citation type="submission" date="2019-09" db="EMBL/GenBank/DDBJ databases">
        <title>Draft genome of the ectomycorrhizal ascomycete Sphaerosporella brunnea.</title>
        <authorList>
            <consortium name="DOE Joint Genome Institute"/>
            <person name="Benucci G.M."/>
            <person name="Marozzi G."/>
            <person name="Antonielli L."/>
            <person name="Sanchez S."/>
            <person name="Marco P."/>
            <person name="Wang X."/>
            <person name="Falini L.B."/>
            <person name="Barry K."/>
            <person name="Haridas S."/>
            <person name="Lipzen A."/>
            <person name="Labutti K."/>
            <person name="Grigoriev I.V."/>
            <person name="Murat C."/>
            <person name="Martin F."/>
            <person name="Albertini E."/>
            <person name="Donnini D."/>
            <person name="Bonito G."/>
        </authorList>
    </citation>
    <scope>NUCLEOTIDE SEQUENCE [LARGE SCALE GENOMIC DNA]</scope>
    <source>
        <strain evidence="2 3">Sb_GMNB300</strain>
    </source>
</reference>
<comment type="caution">
    <text evidence="2">The sequence shown here is derived from an EMBL/GenBank/DDBJ whole genome shotgun (WGS) entry which is preliminary data.</text>
</comment>
<evidence type="ECO:0000313" key="3">
    <source>
        <dbReference type="Proteomes" id="UP000326924"/>
    </source>
</evidence>
<dbReference type="InterPro" id="IPR019034">
    <property type="entry name" value="UPF0390"/>
</dbReference>
<protein>
    <submittedName>
        <fullName evidence="2">Uncharacterized protein</fullName>
    </submittedName>
</protein>
<dbReference type="Pfam" id="PF09495">
    <property type="entry name" value="DUF2462"/>
    <property type="match status" value="1"/>
</dbReference>
<proteinExistence type="predicted"/>
<dbReference type="InParanoid" id="A0A5J5F5X8"/>
<sequence length="67" mass="7274">MRKGQRTFAPKAKNAAQANLQKKLSAQLTAGTEKRLAARAGHLELLAGGKKDTKGDKEKEKEKTKAK</sequence>